<evidence type="ECO:0000256" key="15">
    <source>
        <dbReference type="ARBA" id="ARBA00023304"/>
    </source>
</evidence>
<evidence type="ECO:0000256" key="7">
    <source>
        <dbReference type="ARBA" id="ARBA00013101"/>
    </source>
</evidence>
<dbReference type="Gene3D" id="3.40.718.10">
    <property type="entry name" value="Isopropylmalate Dehydrogenase"/>
    <property type="match status" value="2"/>
</dbReference>
<evidence type="ECO:0000256" key="5">
    <source>
        <dbReference type="ARBA" id="ARBA00008319"/>
    </source>
</evidence>
<evidence type="ECO:0000256" key="12">
    <source>
        <dbReference type="ARBA" id="ARBA00022842"/>
    </source>
</evidence>
<comment type="subunit">
    <text evidence="6">Homodimer.</text>
</comment>
<evidence type="ECO:0000256" key="10">
    <source>
        <dbReference type="ARBA" id="ARBA00022605"/>
    </source>
</evidence>
<evidence type="ECO:0000256" key="4">
    <source>
        <dbReference type="ARBA" id="ARBA00004762"/>
    </source>
</evidence>
<dbReference type="Pfam" id="PF00180">
    <property type="entry name" value="Iso_dh"/>
    <property type="match status" value="1"/>
</dbReference>
<keyword evidence="12" id="KW-0460">Magnesium</keyword>
<keyword evidence="10" id="KW-0028">Amino-acid biosynthesis</keyword>
<comment type="cofactor">
    <cofactor evidence="3">
        <name>Mg(2+)</name>
        <dbReference type="ChEBI" id="CHEBI:18420"/>
    </cofactor>
</comment>
<evidence type="ECO:0000313" key="20">
    <source>
        <dbReference type="Proteomes" id="UP000614410"/>
    </source>
</evidence>
<dbReference type="InterPro" id="IPR019818">
    <property type="entry name" value="IsoCit/isopropylmalate_DH_CS"/>
</dbReference>
<evidence type="ECO:0000256" key="9">
    <source>
        <dbReference type="ARBA" id="ARBA00022430"/>
    </source>
</evidence>
<dbReference type="SUPFAM" id="SSF53659">
    <property type="entry name" value="Isocitrate/Isopropylmalate dehydrogenase-like"/>
    <property type="match status" value="1"/>
</dbReference>
<dbReference type="PANTHER" id="PTHR42979:SF1">
    <property type="entry name" value="3-ISOPROPYLMALATE DEHYDROGENASE"/>
    <property type="match status" value="1"/>
</dbReference>
<evidence type="ECO:0000256" key="13">
    <source>
        <dbReference type="ARBA" id="ARBA00023002"/>
    </source>
</evidence>
<accession>A0A934KLH7</accession>
<dbReference type="EC" id="1.1.1.85" evidence="7"/>
<organism evidence="19 20">
    <name type="scientific">Candidatus Amunia macphersoniae</name>
    <dbReference type="NCBI Taxonomy" id="3127014"/>
    <lineage>
        <taxon>Bacteria</taxon>
        <taxon>Bacillati</taxon>
        <taxon>Candidatus Dormiibacterota</taxon>
        <taxon>Candidatus Dormibacteria</taxon>
        <taxon>Candidatus Aeolococcales</taxon>
        <taxon>Candidatus Aeolococcaceae</taxon>
        <taxon>Candidatus Amunia</taxon>
    </lineage>
</organism>
<evidence type="ECO:0000256" key="6">
    <source>
        <dbReference type="ARBA" id="ARBA00011738"/>
    </source>
</evidence>
<evidence type="ECO:0000256" key="2">
    <source>
        <dbReference type="ARBA" id="ARBA00001936"/>
    </source>
</evidence>
<dbReference type="GO" id="GO:0005829">
    <property type="term" value="C:cytosol"/>
    <property type="evidence" value="ECO:0007669"/>
    <property type="project" value="TreeGrafter"/>
</dbReference>
<keyword evidence="11" id="KW-0479">Metal-binding</keyword>
<comment type="caution">
    <text evidence="19">The sequence shown here is derived from an EMBL/GenBank/DDBJ whole genome shotgun (WGS) entry which is preliminary data.</text>
</comment>
<evidence type="ECO:0000313" key="19">
    <source>
        <dbReference type="EMBL" id="MBJ7608010.1"/>
    </source>
</evidence>
<keyword evidence="9" id="KW-0432">Leucine biosynthesis</keyword>
<comment type="pathway">
    <text evidence="4">Amino-acid biosynthesis; L-leucine biosynthesis; L-leucine from 3-methyl-2-oxobutanoate: step 3/4.</text>
</comment>
<name>A0A934KLH7_9BACT</name>
<dbReference type="InterPro" id="IPR024084">
    <property type="entry name" value="IsoPropMal-DH-like_dom"/>
</dbReference>
<evidence type="ECO:0000256" key="14">
    <source>
        <dbReference type="ARBA" id="ARBA00023027"/>
    </source>
</evidence>
<comment type="cofactor">
    <cofactor evidence="2">
        <name>Mn(2+)</name>
        <dbReference type="ChEBI" id="CHEBI:29035"/>
    </cofactor>
</comment>
<gene>
    <name evidence="19" type="ORF">JF887_01065</name>
</gene>
<keyword evidence="13" id="KW-0560">Oxidoreductase</keyword>
<dbReference type="PANTHER" id="PTHR42979">
    <property type="entry name" value="3-ISOPROPYLMALATE DEHYDROGENASE"/>
    <property type="match status" value="1"/>
</dbReference>
<dbReference type="GO" id="GO:0051287">
    <property type="term" value="F:NAD binding"/>
    <property type="evidence" value="ECO:0007669"/>
    <property type="project" value="InterPro"/>
</dbReference>
<evidence type="ECO:0000259" key="18">
    <source>
        <dbReference type="SMART" id="SM01329"/>
    </source>
</evidence>
<dbReference type="SMART" id="SM01329">
    <property type="entry name" value="Iso_dh"/>
    <property type="match status" value="1"/>
</dbReference>
<dbReference type="Proteomes" id="UP000614410">
    <property type="component" value="Unassembled WGS sequence"/>
</dbReference>
<dbReference type="GO" id="GO:0000287">
    <property type="term" value="F:magnesium ion binding"/>
    <property type="evidence" value="ECO:0007669"/>
    <property type="project" value="InterPro"/>
</dbReference>
<evidence type="ECO:0000256" key="16">
    <source>
        <dbReference type="ARBA" id="ARBA00030010"/>
    </source>
</evidence>
<dbReference type="GO" id="GO:0009098">
    <property type="term" value="P:L-leucine biosynthetic process"/>
    <property type="evidence" value="ECO:0007669"/>
    <property type="project" value="UniProtKB-KW"/>
</dbReference>
<dbReference type="InterPro" id="IPR004429">
    <property type="entry name" value="Isopropylmalate_DH"/>
</dbReference>
<dbReference type="GO" id="GO:0003862">
    <property type="term" value="F:3-isopropylmalate dehydrogenase activity"/>
    <property type="evidence" value="ECO:0007669"/>
    <property type="project" value="UniProtKB-EC"/>
</dbReference>
<dbReference type="PROSITE" id="PS00470">
    <property type="entry name" value="IDH_IMDH"/>
    <property type="match status" value="1"/>
</dbReference>
<evidence type="ECO:0000256" key="3">
    <source>
        <dbReference type="ARBA" id="ARBA00001946"/>
    </source>
</evidence>
<evidence type="ECO:0000256" key="8">
    <source>
        <dbReference type="ARBA" id="ARBA00019276"/>
    </source>
</evidence>
<evidence type="ECO:0000256" key="11">
    <source>
        <dbReference type="ARBA" id="ARBA00022723"/>
    </source>
</evidence>
<sequence length="242" mass="24384">MTAAPPAAIVILPGDGVGPEVVDAAERVLLAVCAARDIPLRVEHRHIGGAAIRAEGAPISEQTVASCKQARAILFGATSSRFWREVVTEVADHHPKVALEHALVDSFALRLVQRPLELDVVLAANLFGDILSDEAAALSGSIGLLPSASLPADAGGGASRPALYEPVHGSAPDIAGRGIANPIGAILSAGLLLEHSLDQPRAAAEVRAAVDSVIAAGVLTPDLGGTAGTNAVTSAVMAALPS</sequence>
<reference evidence="19 20" key="1">
    <citation type="submission" date="2020-10" db="EMBL/GenBank/DDBJ databases">
        <title>Ca. Dormibacterota MAGs.</title>
        <authorList>
            <person name="Montgomery K."/>
        </authorList>
    </citation>
    <scope>NUCLEOTIDE SEQUENCE [LARGE SCALE GENOMIC DNA]</scope>
    <source>
        <strain evidence="19">Mitchell_Peninsula_5</strain>
    </source>
</reference>
<evidence type="ECO:0000256" key="17">
    <source>
        <dbReference type="ARBA" id="ARBA00033138"/>
    </source>
</evidence>
<dbReference type="EMBL" id="JAEKNN010000005">
    <property type="protein sequence ID" value="MBJ7608010.1"/>
    <property type="molecule type" value="Genomic_DNA"/>
</dbReference>
<dbReference type="AlphaFoldDB" id="A0A934KLH7"/>
<comment type="catalytic activity">
    <reaction evidence="1">
        <text>(2R,3S)-3-isopropylmalate + NAD(+) = 4-methyl-2-oxopentanoate + CO2 + NADH</text>
        <dbReference type="Rhea" id="RHEA:32271"/>
        <dbReference type="ChEBI" id="CHEBI:16526"/>
        <dbReference type="ChEBI" id="CHEBI:17865"/>
        <dbReference type="ChEBI" id="CHEBI:35121"/>
        <dbReference type="ChEBI" id="CHEBI:57540"/>
        <dbReference type="ChEBI" id="CHEBI:57945"/>
        <dbReference type="EC" id="1.1.1.85"/>
    </reaction>
</comment>
<keyword evidence="15" id="KW-0100">Branched-chain amino acid biosynthesis</keyword>
<protein>
    <recommendedName>
        <fullName evidence="8">3-isopropylmalate dehydrogenase</fullName>
        <ecNumber evidence="7">1.1.1.85</ecNumber>
    </recommendedName>
    <alternativeName>
        <fullName evidence="17">3-IPM-DH</fullName>
    </alternativeName>
    <alternativeName>
        <fullName evidence="16">Beta-IPM dehydrogenase</fullName>
    </alternativeName>
</protein>
<feature type="domain" description="Isopropylmalate dehydrogenase-like" evidence="18">
    <location>
        <begin position="8"/>
        <end position="236"/>
    </location>
</feature>
<comment type="similarity">
    <text evidence="5">Belongs to the isocitrate and isopropylmalate dehydrogenases family. LeuB type 1 subfamily.</text>
</comment>
<keyword evidence="14" id="KW-0520">NAD</keyword>
<evidence type="ECO:0000256" key="1">
    <source>
        <dbReference type="ARBA" id="ARBA00000624"/>
    </source>
</evidence>
<proteinExistence type="inferred from homology"/>